<evidence type="ECO:0000313" key="3">
    <source>
        <dbReference type="EMBL" id="CAF1321756.1"/>
    </source>
</evidence>
<feature type="compositionally biased region" description="Polar residues" evidence="1">
    <location>
        <begin position="1"/>
        <end position="16"/>
    </location>
</feature>
<dbReference type="OrthoDB" id="529273at2759"/>
<dbReference type="AlphaFoldDB" id="A0A815EYA1"/>
<evidence type="ECO:0000313" key="4">
    <source>
        <dbReference type="EMBL" id="CAF4168129.1"/>
    </source>
</evidence>
<sequence>TLIFSYNNLTKPPNNDTSDEEQSITVKDRLYGNNEKYSSFYCTGSMNRPEKLDQRVCLFRNICYDKHIKEFNYYKPITSNKHPILFHPRDGLIYNFFYKQFKFVRIGTAYREALKEQNYFSPIIINGSLPISDKNTIYLSTLHVLWKWFNLPNFNLGHTLWEDIASTYISMMRLNVYSRKAVLLSLYPLPNNKSSEYSRIFSQVLPSFINKYLSLNDYKNRYVCFKQLLAGGNVKIFDYEESIQGRESLFYNFRTMILKYHGIDLKHPPTKHRILLVNKTHSGWDKRVRTRRTIFNLAEVKLYLEKTYPNIPVDVIVPQQLPFSQQLKELYKTTILITPCGGISAFIPFLPRRAYAIIMDYYASYNFINHKKGDSASMEGVVWNHFPHITKLYYQIYNSSDWVWDLPKTNNTRIHASIVIKMPRLKKLIETALENSIFATM</sequence>
<dbReference type="EMBL" id="CAJNOQ010013439">
    <property type="protein sequence ID" value="CAF1321756.1"/>
    <property type="molecule type" value="Genomic_DNA"/>
</dbReference>
<evidence type="ECO:0000313" key="5">
    <source>
        <dbReference type="Proteomes" id="UP000663829"/>
    </source>
</evidence>
<name>A0A815EYA1_9BILA</name>
<feature type="domain" description="Glycosyltransferase 61 catalytic" evidence="2">
    <location>
        <begin position="249"/>
        <end position="353"/>
    </location>
</feature>
<comment type="caution">
    <text evidence="3">The sequence shown here is derived from an EMBL/GenBank/DDBJ whole genome shotgun (WGS) entry which is preliminary data.</text>
</comment>
<organism evidence="3 5">
    <name type="scientific">Didymodactylos carnosus</name>
    <dbReference type="NCBI Taxonomy" id="1234261"/>
    <lineage>
        <taxon>Eukaryota</taxon>
        <taxon>Metazoa</taxon>
        <taxon>Spiralia</taxon>
        <taxon>Gnathifera</taxon>
        <taxon>Rotifera</taxon>
        <taxon>Eurotatoria</taxon>
        <taxon>Bdelloidea</taxon>
        <taxon>Philodinida</taxon>
        <taxon>Philodinidae</taxon>
        <taxon>Didymodactylos</taxon>
    </lineage>
</organism>
<dbReference type="EMBL" id="CAJOBC010048049">
    <property type="protein sequence ID" value="CAF4168129.1"/>
    <property type="molecule type" value="Genomic_DNA"/>
</dbReference>
<gene>
    <name evidence="3" type="ORF">GPM918_LOCUS29508</name>
    <name evidence="4" type="ORF">SRO942_LOCUS30091</name>
</gene>
<feature type="non-terminal residue" evidence="3">
    <location>
        <position position="1"/>
    </location>
</feature>
<accession>A0A815EYA1</accession>
<evidence type="ECO:0000256" key="1">
    <source>
        <dbReference type="SAM" id="MobiDB-lite"/>
    </source>
</evidence>
<protein>
    <recommendedName>
        <fullName evidence="2">Glycosyltransferase 61 catalytic domain-containing protein</fullName>
    </recommendedName>
</protein>
<keyword evidence="5" id="KW-1185">Reference proteome</keyword>
<evidence type="ECO:0000259" key="2">
    <source>
        <dbReference type="Pfam" id="PF04577"/>
    </source>
</evidence>
<proteinExistence type="predicted"/>
<dbReference type="Pfam" id="PF04577">
    <property type="entry name" value="Glyco_transf_61"/>
    <property type="match status" value="1"/>
</dbReference>
<feature type="region of interest" description="Disordered" evidence="1">
    <location>
        <begin position="1"/>
        <end position="22"/>
    </location>
</feature>
<dbReference type="GO" id="GO:0016757">
    <property type="term" value="F:glycosyltransferase activity"/>
    <property type="evidence" value="ECO:0007669"/>
    <property type="project" value="InterPro"/>
</dbReference>
<dbReference type="InterPro" id="IPR049625">
    <property type="entry name" value="Glyco_transf_61_cat"/>
</dbReference>
<dbReference type="Proteomes" id="UP000663829">
    <property type="component" value="Unassembled WGS sequence"/>
</dbReference>
<dbReference type="Proteomes" id="UP000681722">
    <property type="component" value="Unassembled WGS sequence"/>
</dbReference>
<reference evidence="3" key="1">
    <citation type="submission" date="2021-02" db="EMBL/GenBank/DDBJ databases">
        <authorList>
            <person name="Nowell W R."/>
        </authorList>
    </citation>
    <scope>NUCLEOTIDE SEQUENCE</scope>
</reference>